<protein>
    <submittedName>
        <fullName evidence="1">Uncharacterized protein</fullName>
    </submittedName>
</protein>
<dbReference type="Proteomes" id="UP000766336">
    <property type="component" value="Unassembled WGS sequence"/>
</dbReference>
<name>A0ABS5QI78_9PROT</name>
<dbReference type="EMBL" id="JAHCDA010000004">
    <property type="protein sequence ID" value="MBS7813272.1"/>
    <property type="molecule type" value="Genomic_DNA"/>
</dbReference>
<comment type="caution">
    <text evidence="1">The sequence shown here is derived from an EMBL/GenBank/DDBJ whole genome shotgun (WGS) entry which is preliminary data.</text>
</comment>
<dbReference type="RefSeq" id="WP_213671962.1">
    <property type="nucleotide sequence ID" value="NZ_JAHCDA010000004.1"/>
</dbReference>
<sequence>MAQSPEYSPLVMPVFLTGISFELLTDFAIVSVEYPAELEHLDGPKKEAMFLVDAAQLRAIGVRFIDMADLLETPKGGH</sequence>
<keyword evidence="2" id="KW-1185">Reference proteome</keyword>
<gene>
    <name evidence="1" type="ORF">KHU32_20185</name>
</gene>
<reference evidence="1 2" key="1">
    <citation type="submission" date="2021-05" db="EMBL/GenBank/DDBJ databases">
        <title>Roseococcus sp. XZZS9, whole genome shotgun sequencing project.</title>
        <authorList>
            <person name="Zhao G."/>
            <person name="Shen L."/>
        </authorList>
    </citation>
    <scope>NUCLEOTIDE SEQUENCE [LARGE SCALE GENOMIC DNA]</scope>
    <source>
        <strain evidence="1 2">XZZS9</strain>
    </source>
</reference>
<evidence type="ECO:0000313" key="1">
    <source>
        <dbReference type="EMBL" id="MBS7813272.1"/>
    </source>
</evidence>
<evidence type="ECO:0000313" key="2">
    <source>
        <dbReference type="Proteomes" id="UP000766336"/>
    </source>
</evidence>
<organism evidence="1 2">
    <name type="scientific">Roseococcus pinisoli</name>
    <dbReference type="NCBI Taxonomy" id="2835040"/>
    <lineage>
        <taxon>Bacteria</taxon>
        <taxon>Pseudomonadati</taxon>
        <taxon>Pseudomonadota</taxon>
        <taxon>Alphaproteobacteria</taxon>
        <taxon>Acetobacterales</taxon>
        <taxon>Roseomonadaceae</taxon>
        <taxon>Roseococcus</taxon>
    </lineage>
</organism>
<accession>A0ABS5QI78</accession>
<proteinExistence type="predicted"/>